<organism evidence="1 2">
    <name type="scientific">Bellilinea caldifistulae</name>
    <dbReference type="NCBI Taxonomy" id="360411"/>
    <lineage>
        <taxon>Bacteria</taxon>
        <taxon>Bacillati</taxon>
        <taxon>Chloroflexota</taxon>
        <taxon>Anaerolineae</taxon>
        <taxon>Anaerolineales</taxon>
        <taxon>Anaerolineaceae</taxon>
        <taxon>Bellilinea</taxon>
    </lineage>
</organism>
<name>A0A0P6X7Z4_9CHLR</name>
<dbReference type="RefSeq" id="WP_061913096.1">
    <property type="nucleotide sequence ID" value="NZ_DF967971.1"/>
</dbReference>
<evidence type="ECO:0000313" key="2">
    <source>
        <dbReference type="Proteomes" id="UP000050514"/>
    </source>
</evidence>
<keyword evidence="2" id="KW-1185">Reference proteome</keyword>
<comment type="caution">
    <text evidence="1">The sequence shown here is derived from an EMBL/GenBank/DDBJ whole genome shotgun (WGS) entry which is preliminary data.</text>
</comment>
<reference evidence="1 2" key="1">
    <citation type="submission" date="2015-07" db="EMBL/GenBank/DDBJ databases">
        <title>Draft genome of Bellilinea caldifistulae DSM 17877.</title>
        <authorList>
            <person name="Hemp J."/>
            <person name="Ward L.M."/>
            <person name="Pace L.A."/>
            <person name="Fischer W.W."/>
        </authorList>
    </citation>
    <scope>NUCLEOTIDE SEQUENCE [LARGE SCALE GENOMIC DNA]</scope>
    <source>
        <strain evidence="1 2">GOMI-1</strain>
    </source>
</reference>
<accession>A0A0P6X7Z4</accession>
<evidence type="ECO:0000313" key="1">
    <source>
        <dbReference type="EMBL" id="KPL78140.1"/>
    </source>
</evidence>
<gene>
    <name evidence="1" type="ORF">AC812_01565</name>
</gene>
<proteinExistence type="predicted"/>
<dbReference type="EMBL" id="LGHJ01000006">
    <property type="protein sequence ID" value="KPL78140.1"/>
    <property type="molecule type" value="Genomic_DNA"/>
</dbReference>
<sequence>MNLFRYRDQAQCLDTTLALTRGSPVGAWAVLDHLRLDKGSTTCVLSATGGSPALIGQVRYESSHTARLSFVLPAQAALPERLTALLEGLVHQAGAHGSQVVLAEVEEHSPLFEALRRAGFSVFTWQRIWRVLSLPPGESNASWEFASELDHLAVRNLVQTLIPPLVQSAEAFPHSLSESWVLFQQQEILGYAAPVFGPRGIVVQPILHPAVEDVAAALRGLITAMPFVLGRPVYVVVRAYQSYLENGLEKLGAESGERQAVLVKHLTSLQRKAIFVTRNGSLEKHQPALVEQIGGETSLPLVQYDLRERLN</sequence>
<evidence type="ECO:0008006" key="3">
    <source>
        <dbReference type="Google" id="ProtNLM"/>
    </source>
</evidence>
<dbReference type="STRING" id="360411.AC812_01565"/>
<protein>
    <recommendedName>
        <fullName evidence="3">N-acetyltransferase domain-containing protein</fullName>
    </recommendedName>
</protein>
<dbReference type="Proteomes" id="UP000050514">
    <property type="component" value="Unassembled WGS sequence"/>
</dbReference>
<dbReference type="OrthoDB" id="158242at2"/>
<dbReference type="AlphaFoldDB" id="A0A0P6X7Z4"/>